<feature type="transmembrane region" description="Helical" evidence="1">
    <location>
        <begin position="35"/>
        <end position="51"/>
    </location>
</feature>
<evidence type="ECO:0000313" key="2">
    <source>
        <dbReference type="EMBL" id="GHD25415.1"/>
    </source>
</evidence>
<keyword evidence="1" id="KW-0812">Transmembrane</keyword>
<name>A0A918XCJ9_9GAMM</name>
<keyword evidence="3" id="KW-1185">Reference proteome</keyword>
<keyword evidence="1" id="KW-1133">Transmembrane helix</keyword>
<dbReference type="AlphaFoldDB" id="A0A918XCJ9"/>
<accession>A0A918XCJ9</accession>
<sequence length="126" mass="14379">MSRLTTTLRDVLTVQILLAASCSLPFLFIDYQMFFGFWGVLLCYVLFRLFTGSAESSARAIVERDNDRFGEYDAHLVERKKVKRQAVYEGESNYRSARESALEAKREAAERQGVIAFPQAEADEKP</sequence>
<proteinExistence type="predicted"/>
<dbReference type="EMBL" id="BMYM01000001">
    <property type="protein sequence ID" value="GHD25415.1"/>
    <property type="molecule type" value="Genomic_DNA"/>
</dbReference>
<dbReference type="PROSITE" id="PS51257">
    <property type="entry name" value="PROKAR_LIPOPROTEIN"/>
    <property type="match status" value="1"/>
</dbReference>
<reference evidence="2" key="2">
    <citation type="submission" date="2020-09" db="EMBL/GenBank/DDBJ databases">
        <authorList>
            <person name="Sun Q."/>
            <person name="Kim S."/>
        </authorList>
    </citation>
    <scope>NUCLEOTIDE SEQUENCE</scope>
    <source>
        <strain evidence="2">KCTC 23430</strain>
    </source>
</reference>
<organism evidence="2 3">
    <name type="scientific">Parahalioglobus pacificus</name>
    <dbReference type="NCBI Taxonomy" id="930806"/>
    <lineage>
        <taxon>Bacteria</taxon>
        <taxon>Pseudomonadati</taxon>
        <taxon>Pseudomonadota</taxon>
        <taxon>Gammaproteobacteria</taxon>
        <taxon>Cellvibrionales</taxon>
        <taxon>Halieaceae</taxon>
        <taxon>Parahalioglobus</taxon>
    </lineage>
</organism>
<evidence type="ECO:0000256" key="1">
    <source>
        <dbReference type="SAM" id="Phobius"/>
    </source>
</evidence>
<protein>
    <submittedName>
        <fullName evidence="2">Uncharacterized protein</fullName>
    </submittedName>
</protein>
<reference evidence="2" key="1">
    <citation type="journal article" date="2014" name="Int. J. Syst. Evol. Microbiol.">
        <title>Complete genome sequence of Corynebacterium casei LMG S-19264T (=DSM 44701T), isolated from a smear-ripened cheese.</title>
        <authorList>
            <consortium name="US DOE Joint Genome Institute (JGI-PGF)"/>
            <person name="Walter F."/>
            <person name="Albersmeier A."/>
            <person name="Kalinowski J."/>
            <person name="Ruckert C."/>
        </authorList>
    </citation>
    <scope>NUCLEOTIDE SEQUENCE</scope>
    <source>
        <strain evidence="2">KCTC 23430</strain>
    </source>
</reference>
<feature type="transmembrane region" description="Helical" evidence="1">
    <location>
        <begin position="12"/>
        <end position="29"/>
    </location>
</feature>
<evidence type="ECO:0000313" key="3">
    <source>
        <dbReference type="Proteomes" id="UP000644693"/>
    </source>
</evidence>
<dbReference type="Proteomes" id="UP000644693">
    <property type="component" value="Unassembled WGS sequence"/>
</dbReference>
<comment type="caution">
    <text evidence="2">The sequence shown here is derived from an EMBL/GenBank/DDBJ whole genome shotgun (WGS) entry which is preliminary data.</text>
</comment>
<gene>
    <name evidence="2" type="ORF">GCM10007053_01150</name>
</gene>
<dbReference type="RefSeq" id="WP_189474206.1">
    <property type="nucleotide sequence ID" value="NZ_BMYM01000001.1"/>
</dbReference>
<keyword evidence="1" id="KW-0472">Membrane</keyword>